<evidence type="ECO:0000313" key="1">
    <source>
        <dbReference type="EMBL" id="RNA03075.1"/>
    </source>
</evidence>
<evidence type="ECO:0000313" key="2">
    <source>
        <dbReference type="Proteomes" id="UP000276133"/>
    </source>
</evidence>
<comment type="caution">
    <text evidence="1">The sequence shown here is derived from an EMBL/GenBank/DDBJ whole genome shotgun (WGS) entry which is preliminary data.</text>
</comment>
<protein>
    <submittedName>
        <fullName evidence="1">Uncharacterized protein</fullName>
    </submittedName>
</protein>
<dbReference type="Proteomes" id="UP000276133">
    <property type="component" value="Unassembled WGS sequence"/>
</dbReference>
<proteinExistence type="predicted"/>
<organism evidence="1 2">
    <name type="scientific">Brachionus plicatilis</name>
    <name type="common">Marine rotifer</name>
    <name type="synonym">Brachionus muelleri</name>
    <dbReference type="NCBI Taxonomy" id="10195"/>
    <lineage>
        <taxon>Eukaryota</taxon>
        <taxon>Metazoa</taxon>
        <taxon>Spiralia</taxon>
        <taxon>Gnathifera</taxon>
        <taxon>Rotifera</taxon>
        <taxon>Eurotatoria</taxon>
        <taxon>Monogononta</taxon>
        <taxon>Pseudotrocha</taxon>
        <taxon>Ploima</taxon>
        <taxon>Brachionidae</taxon>
        <taxon>Brachionus</taxon>
    </lineage>
</organism>
<keyword evidence="2" id="KW-1185">Reference proteome</keyword>
<sequence>MTINTNQTSFLKRPVKFEKTFDEHRSSNEYRTQLVFIAFNKTFVLQSILTGELVCFRANIYLIIDLLTDFEYSAVKWTLKLAVIEKFSLGYKFKIFGSILNLNLIPNHSGLSNKAIDSKMALCDLRSNILMITPKVDTLNINIIKCWNPYKRTLNRPKFSETLTVSALARKLYSGRSVVLSAGLII</sequence>
<name>A0A3M7PWC6_BRAPC</name>
<accession>A0A3M7PWC6</accession>
<dbReference type="AlphaFoldDB" id="A0A3M7PWC6"/>
<reference evidence="1 2" key="1">
    <citation type="journal article" date="2018" name="Sci. Rep.">
        <title>Genomic signatures of local adaptation to the degree of environmental predictability in rotifers.</title>
        <authorList>
            <person name="Franch-Gras L."/>
            <person name="Hahn C."/>
            <person name="Garcia-Roger E.M."/>
            <person name="Carmona M.J."/>
            <person name="Serra M."/>
            <person name="Gomez A."/>
        </authorList>
    </citation>
    <scope>NUCLEOTIDE SEQUENCE [LARGE SCALE GENOMIC DNA]</scope>
    <source>
        <strain evidence="1">HYR1</strain>
    </source>
</reference>
<gene>
    <name evidence="1" type="ORF">BpHYR1_028741</name>
</gene>
<dbReference type="EMBL" id="REGN01008646">
    <property type="protein sequence ID" value="RNA03075.1"/>
    <property type="molecule type" value="Genomic_DNA"/>
</dbReference>